<feature type="signal peptide" evidence="1">
    <location>
        <begin position="1"/>
        <end position="15"/>
    </location>
</feature>
<organism evidence="2 3">
    <name type="scientific">Lactarius akahatsu</name>
    <dbReference type="NCBI Taxonomy" id="416441"/>
    <lineage>
        <taxon>Eukaryota</taxon>
        <taxon>Fungi</taxon>
        <taxon>Dikarya</taxon>
        <taxon>Basidiomycota</taxon>
        <taxon>Agaricomycotina</taxon>
        <taxon>Agaricomycetes</taxon>
        <taxon>Russulales</taxon>
        <taxon>Russulaceae</taxon>
        <taxon>Lactarius</taxon>
    </lineage>
</organism>
<dbReference type="AlphaFoldDB" id="A0AAD4QBZ2"/>
<keyword evidence="3" id="KW-1185">Reference proteome</keyword>
<protein>
    <recommendedName>
        <fullName evidence="4">Secreted protein</fullName>
    </recommendedName>
</protein>
<feature type="chain" id="PRO_5042133570" description="Secreted protein" evidence="1">
    <location>
        <begin position="16"/>
        <end position="145"/>
    </location>
</feature>
<dbReference type="Proteomes" id="UP001201163">
    <property type="component" value="Unassembled WGS sequence"/>
</dbReference>
<keyword evidence="1" id="KW-0732">Signal</keyword>
<dbReference type="EMBL" id="JAKELL010000016">
    <property type="protein sequence ID" value="KAH8993959.1"/>
    <property type="molecule type" value="Genomic_DNA"/>
</dbReference>
<accession>A0AAD4QBZ2</accession>
<evidence type="ECO:0000256" key="1">
    <source>
        <dbReference type="SAM" id="SignalP"/>
    </source>
</evidence>
<gene>
    <name evidence="2" type="ORF">EDB92DRAFT_345108</name>
</gene>
<reference evidence="2" key="1">
    <citation type="submission" date="2022-01" db="EMBL/GenBank/DDBJ databases">
        <title>Comparative genomics reveals a dynamic genome evolution in the ectomycorrhizal milk-cap (Lactarius) mushrooms.</title>
        <authorList>
            <consortium name="DOE Joint Genome Institute"/>
            <person name="Lebreton A."/>
            <person name="Tang N."/>
            <person name="Kuo A."/>
            <person name="LaButti K."/>
            <person name="Drula E."/>
            <person name="Barry K."/>
            <person name="Clum A."/>
            <person name="Lipzen A."/>
            <person name="Mousain D."/>
            <person name="Ng V."/>
            <person name="Wang R."/>
            <person name="Wang X."/>
            <person name="Dai Y."/>
            <person name="Henrissat B."/>
            <person name="Grigoriev I.V."/>
            <person name="Guerin-Laguette A."/>
            <person name="Yu F."/>
            <person name="Martin F.M."/>
        </authorList>
    </citation>
    <scope>NUCLEOTIDE SEQUENCE</scope>
    <source>
        <strain evidence="2">QP</strain>
    </source>
</reference>
<name>A0AAD4QBZ2_9AGAM</name>
<evidence type="ECO:0000313" key="3">
    <source>
        <dbReference type="Proteomes" id="UP001201163"/>
    </source>
</evidence>
<evidence type="ECO:0008006" key="4">
    <source>
        <dbReference type="Google" id="ProtNLM"/>
    </source>
</evidence>
<evidence type="ECO:0000313" key="2">
    <source>
        <dbReference type="EMBL" id="KAH8993959.1"/>
    </source>
</evidence>
<comment type="caution">
    <text evidence="2">The sequence shown here is derived from an EMBL/GenBank/DDBJ whole genome shotgun (WGS) entry which is preliminary data.</text>
</comment>
<sequence>MHIVLGSFCLSCTLAAPDRFFLTQCTFGSNGNALLDKTSKTGAVMSTVGRALPNQMNCDRKGISIASTVLSKPPSSNWRLWNLSIHSLRRISTKLVKFLEDTSTSHVNSGSAQFYRHRSLKQGCSFRGAPFPEGGLRPLQTKTIC</sequence>
<proteinExistence type="predicted"/>